<protein>
    <recommendedName>
        <fullName evidence="4 9">2-dehydropantoate 2-reductase</fullName>
        <ecNumber evidence="3 9">1.1.1.169</ecNumber>
    </recommendedName>
    <alternativeName>
        <fullName evidence="7 9">Ketopantoate reductase</fullName>
    </alternativeName>
</protein>
<gene>
    <name evidence="12" type="ordered locus">Adeh_2159</name>
</gene>
<evidence type="ECO:0000256" key="2">
    <source>
        <dbReference type="ARBA" id="ARBA00007870"/>
    </source>
</evidence>
<evidence type="ECO:0000256" key="8">
    <source>
        <dbReference type="ARBA" id="ARBA00048793"/>
    </source>
</evidence>
<keyword evidence="5 9" id="KW-0521">NADP</keyword>
<dbReference type="STRING" id="290397.Adeh_2159"/>
<dbReference type="KEGG" id="ade:Adeh_2159"/>
<evidence type="ECO:0000256" key="6">
    <source>
        <dbReference type="ARBA" id="ARBA00023002"/>
    </source>
</evidence>
<dbReference type="NCBIfam" id="TIGR00745">
    <property type="entry name" value="apbA_panE"/>
    <property type="match status" value="1"/>
</dbReference>
<evidence type="ECO:0000256" key="7">
    <source>
        <dbReference type="ARBA" id="ARBA00032024"/>
    </source>
</evidence>
<dbReference type="AlphaFoldDB" id="Q2IJU7"/>
<proteinExistence type="inferred from homology"/>
<dbReference type="InterPro" id="IPR051402">
    <property type="entry name" value="KPR-Related"/>
</dbReference>
<name>Q2IJU7_ANADE</name>
<comment type="catalytic activity">
    <reaction evidence="8 9">
        <text>(R)-pantoate + NADP(+) = 2-dehydropantoate + NADPH + H(+)</text>
        <dbReference type="Rhea" id="RHEA:16233"/>
        <dbReference type="ChEBI" id="CHEBI:11561"/>
        <dbReference type="ChEBI" id="CHEBI:15378"/>
        <dbReference type="ChEBI" id="CHEBI:15980"/>
        <dbReference type="ChEBI" id="CHEBI:57783"/>
        <dbReference type="ChEBI" id="CHEBI:58349"/>
        <dbReference type="EC" id="1.1.1.169"/>
    </reaction>
</comment>
<dbReference type="Pfam" id="PF02558">
    <property type="entry name" value="ApbA"/>
    <property type="match status" value="1"/>
</dbReference>
<dbReference type="FunFam" id="1.10.1040.10:FF:000017">
    <property type="entry name" value="2-dehydropantoate 2-reductase"/>
    <property type="match status" value="1"/>
</dbReference>
<dbReference type="InterPro" id="IPR013332">
    <property type="entry name" value="KPR_N"/>
</dbReference>
<organism evidence="12 13">
    <name type="scientific">Anaeromyxobacter dehalogenans (strain 2CP-C)</name>
    <dbReference type="NCBI Taxonomy" id="290397"/>
    <lineage>
        <taxon>Bacteria</taxon>
        <taxon>Pseudomonadati</taxon>
        <taxon>Myxococcota</taxon>
        <taxon>Myxococcia</taxon>
        <taxon>Myxococcales</taxon>
        <taxon>Cystobacterineae</taxon>
        <taxon>Anaeromyxobacteraceae</taxon>
        <taxon>Anaeromyxobacter</taxon>
    </lineage>
</organism>
<dbReference type="HOGENOM" id="CLU_031468_6_0_7"/>
<evidence type="ECO:0000256" key="4">
    <source>
        <dbReference type="ARBA" id="ARBA00019465"/>
    </source>
</evidence>
<evidence type="ECO:0000256" key="3">
    <source>
        <dbReference type="ARBA" id="ARBA00013014"/>
    </source>
</evidence>
<dbReference type="GO" id="GO:0005737">
    <property type="term" value="C:cytoplasm"/>
    <property type="evidence" value="ECO:0007669"/>
    <property type="project" value="TreeGrafter"/>
</dbReference>
<dbReference type="InterPro" id="IPR013328">
    <property type="entry name" value="6PGD_dom2"/>
</dbReference>
<feature type="domain" description="Ketopantoate reductase C-terminal" evidence="11">
    <location>
        <begin position="177"/>
        <end position="296"/>
    </location>
</feature>
<dbReference type="PANTHER" id="PTHR21708:SF26">
    <property type="entry name" value="2-DEHYDROPANTOATE 2-REDUCTASE"/>
    <property type="match status" value="1"/>
</dbReference>
<dbReference type="EC" id="1.1.1.169" evidence="3 9"/>
<keyword evidence="6 9" id="KW-0560">Oxidoreductase</keyword>
<dbReference type="SUPFAM" id="SSF51735">
    <property type="entry name" value="NAD(P)-binding Rossmann-fold domains"/>
    <property type="match status" value="1"/>
</dbReference>
<evidence type="ECO:0000313" key="13">
    <source>
        <dbReference type="Proteomes" id="UP000001935"/>
    </source>
</evidence>
<evidence type="ECO:0000259" key="11">
    <source>
        <dbReference type="Pfam" id="PF08546"/>
    </source>
</evidence>
<dbReference type="GO" id="GO:0008677">
    <property type="term" value="F:2-dehydropantoate 2-reductase activity"/>
    <property type="evidence" value="ECO:0007669"/>
    <property type="project" value="UniProtKB-EC"/>
</dbReference>
<evidence type="ECO:0000256" key="5">
    <source>
        <dbReference type="ARBA" id="ARBA00022857"/>
    </source>
</evidence>
<dbReference type="InterPro" id="IPR003710">
    <property type="entry name" value="ApbA"/>
</dbReference>
<comment type="pathway">
    <text evidence="1 9">Cofactor biosynthesis; (R)-pantothenate biosynthesis; (R)-pantoate from 3-methyl-2-oxobutanoate: step 2/2.</text>
</comment>
<dbReference type="eggNOG" id="COG1893">
    <property type="taxonomic scope" value="Bacteria"/>
</dbReference>
<accession>Q2IJU7</accession>
<dbReference type="EMBL" id="CP000251">
    <property type="protein sequence ID" value="ABC81929.1"/>
    <property type="molecule type" value="Genomic_DNA"/>
</dbReference>
<dbReference type="GO" id="GO:0015940">
    <property type="term" value="P:pantothenate biosynthetic process"/>
    <property type="evidence" value="ECO:0007669"/>
    <property type="project" value="UniProtKB-UniPathway"/>
</dbReference>
<evidence type="ECO:0000256" key="9">
    <source>
        <dbReference type="RuleBase" id="RU362068"/>
    </source>
</evidence>
<dbReference type="InterPro" id="IPR036291">
    <property type="entry name" value="NAD(P)-bd_dom_sf"/>
</dbReference>
<evidence type="ECO:0000313" key="12">
    <source>
        <dbReference type="EMBL" id="ABC81929.1"/>
    </source>
</evidence>
<dbReference type="PANTHER" id="PTHR21708">
    <property type="entry name" value="PROBABLE 2-DEHYDROPANTOATE 2-REDUCTASE"/>
    <property type="match status" value="1"/>
</dbReference>
<dbReference type="InterPro" id="IPR013752">
    <property type="entry name" value="KPA_reductase"/>
</dbReference>
<reference evidence="12 13" key="1">
    <citation type="submission" date="2006-01" db="EMBL/GenBank/DDBJ databases">
        <title>Complete sequence of Anaeromyxobacter dehalogenans 2CP-C.</title>
        <authorList>
            <consortium name="US DOE Joint Genome Institute"/>
            <person name="Copeland A."/>
            <person name="Lucas S."/>
            <person name="Lapidus A."/>
            <person name="Barry K."/>
            <person name="Detter J.C."/>
            <person name="Glavina T."/>
            <person name="Hammon N."/>
            <person name="Israni S."/>
            <person name="Pitluck S."/>
            <person name="Brettin T."/>
            <person name="Bruce D."/>
            <person name="Han C."/>
            <person name="Tapia R."/>
            <person name="Gilna P."/>
            <person name="Kiss H."/>
            <person name="Schmutz J."/>
            <person name="Larimer F."/>
            <person name="Land M."/>
            <person name="Kyrpides N."/>
            <person name="Anderson I."/>
            <person name="Sanford R.A."/>
            <person name="Ritalahti K.M."/>
            <person name="Thomas H.S."/>
            <person name="Kirby J.R."/>
            <person name="Zhulin I.B."/>
            <person name="Loeffler F.E."/>
            <person name="Richardson P."/>
        </authorList>
    </citation>
    <scope>NUCLEOTIDE SEQUENCE [LARGE SCALE GENOMIC DNA]</scope>
    <source>
        <strain evidence="12 13">2CP-C</strain>
    </source>
</reference>
<comment type="function">
    <text evidence="9">Catalyzes the NADPH-dependent reduction of ketopantoate into pantoic acid.</text>
</comment>
<dbReference type="Pfam" id="PF08546">
    <property type="entry name" value="ApbA_C"/>
    <property type="match status" value="1"/>
</dbReference>
<dbReference type="Gene3D" id="3.40.50.720">
    <property type="entry name" value="NAD(P)-binding Rossmann-like Domain"/>
    <property type="match status" value="1"/>
</dbReference>
<dbReference type="Gene3D" id="1.10.1040.10">
    <property type="entry name" value="N-(1-d-carboxylethyl)-l-norvaline Dehydrogenase, domain 2"/>
    <property type="match status" value="1"/>
</dbReference>
<sequence>MRRIESVVVCGVGAVGAAAVERLHSMDPACVTVVADGRRRERLQREGLTVNGRRFSPRVAAPAELTPAGLLLIGVKHGDLAAAVEDARAAVGPRTVIVSLLNGISSEATLADAYGADKVLPAFLVGNDVVREGTRVRYQNIGRLVFGAPSNDPADPRVVAVKDLLDRAGIPCQVAADIRREQWWKFMLNVGVNQVSALLRAPYGAFRLEQVRALARQAALEVVAVSRHEGVGLEPADVERIFPVIGGLAPAGKTSMLQDVEAGRKTEVEIFAGTVVELGRRHGVPTPANAFLGQGIAALDALAAARAAGDVP</sequence>
<evidence type="ECO:0000259" key="10">
    <source>
        <dbReference type="Pfam" id="PF02558"/>
    </source>
</evidence>
<dbReference type="RefSeq" id="WP_011421211.1">
    <property type="nucleotide sequence ID" value="NC_007760.1"/>
</dbReference>
<feature type="domain" description="Ketopantoate reductase N-terminal" evidence="10">
    <location>
        <begin position="7"/>
        <end position="149"/>
    </location>
</feature>
<comment type="similarity">
    <text evidence="2 9">Belongs to the ketopantoate reductase family.</text>
</comment>
<dbReference type="SUPFAM" id="SSF48179">
    <property type="entry name" value="6-phosphogluconate dehydrogenase C-terminal domain-like"/>
    <property type="match status" value="1"/>
</dbReference>
<evidence type="ECO:0000256" key="1">
    <source>
        <dbReference type="ARBA" id="ARBA00004994"/>
    </source>
</evidence>
<dbReference type="OrthoDB" id="5333395at2"/>
<dbReference type="InterPro" id="IPR008927">
    <property type="entry name" value="6-PGluconate_DH-like_C_sf"/>
</dbReference>
<dbReference type="Proteomes" id="UP000001935">
    <property type="component" value="Chromosome"/>
</dbReference>
<dbReference type="UniPathway" id="UPA00028">
    <property type="reaction ID" value="UER00004"/>
</dbReference>
<keyword evidence="9" id="KW-0566">Pantothenate biosynthesis</keyword>